<protein>
    <submittedName>
        <fullName evidence="2">Uncharacterized protein</fullName>
    </submittedName>
</protein>
<dbReference type="EMBL" id="JASCZI010000015">
    <property type="protein sequence ID" value="MED6106705.1"/>
    <property type="molecule type" value="Genomic_DNA"/>
</dbReference>
<organism evidence="2 3">
    <name type="scientific">Stylosanthes scabra</name>
    <dbReference type="NCBI Taxonomy" id="79078"/>
    <lineage>
        <taxon>Eukaryota</taxon>
        <taxon>Viridiplantae</taxon>
        <taxon>Streptophyta</taxon>
        <taxon>Embryophyta</taxon>
        <taxon>Tracheophyta</taxon>
        <taxon>Spermatophyta</taxon>
        <taxon>Magnoliopsida</taxon>
        <taxon>eudicotyledons</taxon>
        <taxon>Gunneridae</taxon>
        <taxon>Pentapetalae</taxon>
        <taxon>rosids</taxon>
        <taxon>fabids</taxon>
        <taxon>Fabales</taxon>
        <taxon>Fabaceae</taxon>
        <taxon>Papilionoideae</taxon>
        <taxon>50 kb inversion clade</taxon>
        <taxon>dalbergioids sensu lato</taxon>
        <taxon>Dalbergieae</taxon>
        <taxon>Pterocarpus clade</taxon>
        <taxon>Stylosanthes</taxon>
    </lineage>
</organism>
<feature type="compositionally biased region" description="Gly residues" evidence="1">
    <location>
        <begin position="133"/>
        <end position="143"/>
    </location>
</feature>
<sequence>MSTKEKGESYKTNKLGKERERDFEKEYPITKGLKLNESLSIRKRSFISEADLFGGIDLRRFRVFMDIGIGGADRESQLHLKLLSLQQAEITNDAVFAVVDRGSGGGGARFGIGSTTIEGGSENRRRRRRDVVDGGGRGGGGGATDVKLSEGPDWGFNNARGGGLDQF</sequence>
<evidence type="ECO:0000313" key="3">
    <source>
        <dbReference type="Proteomes" id="UP001341840"/>
    </source>
</evidence>
<accession>A0ABU6Q4E2</accession>
<reference evidence="2 3" key="1">
    <citation type="journal article" date="2023" name="Plants (Basel)">
        <title>Bridging the Gap: Combining Genomics and Transcriptomics Approaches to Understand Stylosanthes scabra, an Orphan Legume from the Brazilian Caatinga.</title>
        <authorList>
            <person name="Ferreira-Neto J.R.C."/>
            <person name="da Silva M.D."/>
            <person name="Binneck E."/>
            <person name="de Melo N.F."/>
            <person name="da Silva R.H."/>
            <person name="de Melo A.L.T.M."/>
            <person name="Pandolfi V."/>
            <person name="Bustamante F.O."/>
            <person name="Brasileiro-Vidal A.C."/>
            <person name="Benko-Iseppon A.M."/>
        </authorList>
    </citation>
    <scope>NUCLEOTIDE SEQUENCE [LARGE SCALE GENOMIC DNA]</scope>
    <source>
        <tissue evidence="2">Leaves</tissue>
    </source>
</reference>
<dbReference type="Proteomes" id="UP001341840">
    <property type="component" value="Unassembled WGS sequence"/>
</dbReference>
<evidence type="ECO:0000313" key="2">
    <source>
        <dbReference type="EMBL" id="MED6106705.1"/>
    </source>
</evidence>
<proteinExistence type="predicted"/>
<comment type="caution">
    <text evidence="2">The sequence shown here is derived from an EMBL/GenBank/DDBJ whole genome shotgun (WGS) entry which is preliminary data.</text>
</comment>
<feature type="region of interest" description="Disordered" evidence="1">
    <location>
        <begin position="109"/>
        <end position="167"/>
    </location>
</feature>
<keyword evidence="3" id="KW-1185">Reference proteome</keyword>
<gene>
    <name evidence="2" type="ORF">PIB30_007028</name>
</gene>
<name>A0ABU6Q4E2_9FABA</name>
<evidence type="ECO:0000256" key="1">
    <source>
        <dbReference type="SAM" id="MobiDB-lite"/>
    </source>
</evidence>